<reference evidence="1 2" key="1">
    <citation type="submission" date="2022-12" db="EMBL/GenBank/DDBJ databases">
        <title>Chromosome-level genome of Tegillarca granosa.</title>
        <authorList>
            <person name="Kim J."/>
        </authorList>
    </citation>
    <scope>NUCLEOTIDE SEQUENCE [LARGE SCALE GENOMIC DNA]</scope>
    <source>
        <strain evidence="1">Teg-2019</strain>
        <tissue evidence="1">Adductor muscle</tissue>
    </source>
</reference>
<comment type="caution">
    <text evidence="1">The sequence shown here is derived from an EMBL/GenBank/DDBJ whole genome shotgun (WGS) entry which is preliminary data.</text>
</comment>
<dbReference type="Proteomes" id="UP001217089">
    <property type="component" value="Unassembled WGS sequence"/>
</dbReference>
<sequence>MVDRKCKINLYSKESQRRCRGMYHFEKNISGEDYVGSWNDYFYMFINDVCKLLELLVIRKIGLLLHRMKF</sequence>
<keyword evidence="2" id="KW-1185">Reference proteome</keyword>
<proteinExistence type="predicted"/>
<gene>
    <name evidence="1" type="ORF">KUTeg_022993</name>
</gene>
<organism evidence="1 2">
    <name type="scientific">Tegillarca granosa</name>
    <name type="common">Malaysian cockle</name>
    <name type="synonym">Anadara granosa</name>
    <dbReference type="NCBI Taxonomy" id="220873"/>
    <lineage>
        <taxon>Eukaryota</taxon>
        <taxon>Metazoa</taxon>
        <taxon>Spiralia</taxon>
        <taxon>Lophotrochozoa</taxon>
        <taxon>Mollusca</taxon>
        <taxon>Bivalvia</taxon>
        <taxon>Autobranchia</taxon>
        <taxon>Pteriomorphia</taxon>
        <taxon>Arcoida</taxon>
        <taxon>Arcoidea</taxon>
        <taxon>Arcidae</taxon>
        <taxon>Tegillarca</taxon>
    </lineage>
</organism>
<protein>
    <submittedName>
        <fullName evidence="1">Uncharacterized protein</fullName>
    </submittedName>
</protein>
<evidence type="ECO:0000313" key="2">
    <source>
        <dbReference type="Proteomes" id="UP001217089"/>
    </source>
</evidence>
<evidence type="ECO:0000313" key="1">
    <source>
        <dbReference type="EMBL" id="KAJ8298933.1"/>
    </source>
</evidence>
<dbReference type="EMBL" id="JARBDR010000921">
    <property type="protein sequence ID" value="KAJ8298933.1"/>
    <property type="molecule type" value="Genomic_DNA"/>
</dbReference>
<accession>A0ABQ9E6L6</accession>
<name>A0ABQ9E6L6_TEGGR</name>